<accession>A0AAN2A3W5</accession>
<dbReference type="CDD" id="cd03768">
    <property type="entry name" value="SR_ResInv"/>
    <property type="match status" value="1"/>
</dbReference>
<dbReference type="InterPro" id="IPR036162">
    <property type="entry name" value="Resolvase-like_N_sf"/>
</dbReference>
<dbReference type="EMBL" id="CAICSX020000001">
    <property type="protein sequence ID" value="CAD0211283.1"/>
    <property type="molecule type" value="Genomic_DNA"/>
</dbReference>
<dbReference type="AlphaFoldDB" id="A0AAN2A3W5"/>
<name>A0AAN2A3W5_RHIRH</name>
<reference evidence="4 5" key="1">
    <citation type="submission" date="2020-06" db="EMBL/GenBank/DDBJ databases">
        <authorList>
            <person name="De Coninck B."/>
            <person name="Ibrahim H."/>
        </authorList>
    </citation>
    <scope>NUCLEOTIDE SEQUENCE [LARGE SCALE GENOMIC DNA]</scope>
    <source>
        <strain evidence="4">Ag_rhizogenes_K599</strain>
    </source>
</reference>
<gene>
    <name evidence="4" type="ORF">AGRHK599_LOCUS1301</name>
</gene>
<evidence type="ECO:0000313" key="5">
    <source>
        <dbReference type="Proteomes" id="UP000528185"/>
    </source>
</evidence>
<dbReference type="Gene3D" id="3.40.50.1390">
    <property type="entry name" value="Resolvase, N-terminal catalytic domain"/>
    <property type="match status" value="1"/>
</dbReference>
<proteinExistence type="predicted"/>
<dbReference type="InterPro" id="IPR006119">
    <property type="entry name" value="Resolv_N"/>
</dbReference>
<evidence type="ECO:0000259" key="3">
    <source>
        <dbReference type="PROSITE" id="PS51736"/>
    </source>
</evidence>
<evidence type="ECO:0000256" key="1">
    <source>
        <dbReference type="ARBA" id="ARBA00023125"/>
    </source>
</evidence>
<feature type="domain" description="Resolvase/invertase-type recombinase catalytic" evidence="3">
    <location>
        <begin position="16"/>
        <end position="151"/>
    </location>
</feature>
<dbReference type="InterPro" id="IPR050639">
    <property type="entry name" value="SSR_resolvase"/>
</dbReference>
<keyword evidence="1" id="KW-0238">DNA-binding</keyword>
<comment type="caution">
    <text evidence="4">The sequence shown here is derived from an EMBL/GenBank/DDBJ whole genome shotgun (WGS) entry which is preliminary data.</text>
</comment>
<dbReference type="RefSeq" id="WP_236771688.1">
    <property type="nucleotide sequence ID" value="NZ_CAICSX020000001.1"/>
</dbReference>
<dbReference type="PANTHER" id="PTHR30461">
    <property type="entry name" value="DNA-INVERTASE FROM LAMBDOID PROPHAGE"/>
    <property type="match status" value="1"/>
</dbReference>
<protein>
    <recommendedName>
        <fullName evidence="3">Resolvase/invertase-type recombinase catalytic domain-containing protein</fullName>
    </recommendedName>
</protein>
<dbReference type="SUPFAM" id="SSF53041">
    <property type="entry name" value="Resolvase-like"/>
    <property type="match status" value="1"/>
</dbReference>
<evidence type="ECO:0000256" key="2">
    <source>
        <dbReference type="ARBA" id="ARBA00023172"/>
    </source>
</evidence>
<evidence type="ECO:0000313" key="4">
    <source>
        <dbReference type="EMBL" id="CAD0211283.1"/>
    </source>
</evidence>
<keyword evidence="2" id="KW-0233">DNA recombination</keyword>
<dbReference type="GO" id="GO:0003677">
    <property type="term" value="F:DNA binding"/>
    <property type="evidence" value="ECO:0007669"/>
    <property type="project" value="UniProtKB-KW"/>
</dbReference>
<dbReference type="PANTHER" id="PTHR30461:SF2">
    <property type="entry name" value="SERINE RECOMBINASE PINE-RELATED"/>
    <property type="match status" value="1"/>
</dbReference>
<dbReference type="PROSITE" id="PS51736">
    <property type="entry name" value="RECOMBINASES_3"/>
    <property type="match status" value="1"/>
</dbReference>
<organism evidence="4 5">
    <name type="scientific">Rhizobium rhizogenes</name>
    <name type="common">Agrobacterium rhizogenes</name>
    <dbReference type="NCBI Taxonomy" id="359"/>
    <lineage>
        <taxon>Bacteria</taxon>
        <taxon>Pseudomonadati</taxon>
        <taxon>Pseudomonadota</taxon>
        <taxon>Alphaproteobacteria</taxon>
        <taxon>Hyphomicrobiales</taxon>
        <taxon>Rhizobiaceae</taxon>
        <taxon>Rhizobium/Agrobacterium group</taxon>
        <taxon>Rhizobium</taxon>
    </lineage>
</organism>
<dbReference type="Pfam" id="PF00239">
    <property type="entry name" value="Resolvase"/>
    <property type="match status" value="1"/>
</dbReference>
<dbReference type="SMART" id="SM00857">
    <property type="entry name" value="Resolvase"/>
    <property type="match status" value="1"/>
</dbReference>
<dbReference type="Proteomes" id="UP000528185">
    <property type="component" value="Unassembled WGS sequence"/>
</dbReference>
<sequence length="231" mass="25294">MFHVEMLIEEHIPMTDYIAYYRVSTQRQGQSGLGLEAQQKAVQGFLQASDKIVAEYTEIESGKRNDRPELAKALAHAKTIGATLLIAKLDRLARNLHFITGLQESKASFQAVDIPNANTLMVQLLAMIAEHEARMASERTTVSLAAAKARGVKLGVHNPNVMAGVIAKGKASADSLYQIIQTIPDYQSLSNRALAKALNEKGFKTINGNDWTHIQVKRVIDRSQSATQAIG</sequence>
<dbReference type="GO" id="GO:0000150">
    <property type="term" value="F:DNA strand exchange activity"/>
    <property type="evidence" value="ECO:0007669"/>
    <property type="project" value="InterPro"/>
</dbReference>